<dbReference type="InterPro" id="IPR025948">
    <property type="entry name" value="HTH-like_dom"/>
</dbReference>
<gene>
    <name evidence="3" type="ORF">BFS05_05330</name>
</gene>
<dbReference type="Pfam" id="PF00665">
    <property type="entry name" value="rve"/>
    <property type="match status" value="1"/>
</dbReference>
<evidence type="ECO:0000313" key="3">
    <source>
        <dbReference type="EMBL" id="PNS43015.1"/>
    </source>
</evidence>
<organism evidence="3 4">
    <name type="scientific">Gardnerella vaginalis</name>
    <dbReference type="NCBI Taxonomy" id="2702"/>
    <lineage>
        <taxon>Bacteria</taxon>
        <taxon>Bacillati</taxon>
        <taxon>Actinomycetota</taxon>
        <taxon>Actinomycetes</taxon>
        <taxon>Bifidobacteriales</taxon>
        <taxon>Bifidobacteriaceae</taxon>
        <taxon>Gardnerella</taxon>
    </lineage>
</organism>
<dbReference type="AlphaFoldDB" id="A0A2K1SU33"/>
<evidence type="ECO:0000313" key="4">
    <source>
        <dbReference type="Proteomes" id="UP000236146"/>
    </source>
</evidence>
<dbReference type="GO" id="GO:0003676">
    <property type="term" value="F:nucleic acid binding"/>
    <property type="evidence" value="ECO:0007669"/>
    <property type="project" value="InterPro"/>
</dbReference>
<reference evidence="4" key="1">
    <citation type="submission" date="2016-10" db="EMBL/GenBank/DDBJ databases">
        <authorList>
            <person name="Bumgarner R.E."/>
            <person name="Fredricks D.N."/>
            <person name="Srinivasan S."/>
        </authorList>
    </citation>
    <scope>NUCLEOTIDE SEQUENCE [LARGE SCALE GENOMIC DNA]</scope>
    <source>
        <strain evidence="4">KA00225</strain>
    </source>
</reference>
<dbReference type="EMBL" id="MNLH01000005">
    <property type="protein sequence ID" value="PNS43015.1"/>
    <property type="molecule type" value="Genomic_DNA"/>
</dbReference>
<dbReference type="InterPro" id="IPR048020">
    <property type="entry name" value="Transpos_IS3"/>
</dbReference>
<dbReference type="SUPFAM" id="SSF53098">
    <property type="entry name" value="Ribonuclease H-like"/>
    <property type="match status" value="1"/>
</dbReference>
<feature type="domain" description="Integrase catalytic" evidence="2">
    <location>
        <begin position="111"/>
        <end position="213"/>
    </location>
</feature>
<sequence>MLPLELLIKTLQIKRSSYYYAKKALQKKTDKYAHIRGCIHKIAEENFFTYDSPRIWLVLRTKGIKVSEKVVRRLMKEELIEIRYARRKRRYSSYIGEITPACSNIVNNNFHANSPNKIWLTDITEFSAKESKLYLSPMIDCFDGKVVSYALSNHPYQCLEDEMLEGSLSTLDTTECKSLAIHTDRGNHYRGGRWIERLEGLGITRSMSRKGNS</sequence>
<comment type="function">
    <text evidence="1">Involved in the transposition of the insertion sequence.</text>
</comment>
<dbReference type="PANTHER" id="PTHR46889">
    <property type="entry name" value="TRANSPOSASE INSF FOR INSERTION SEQUENCE IS3B-RELATED"/>
    <property type="match status" value="1"/>
</dbReference>
<name>A0A2K1SU33_GARVA</name>
<dbReference type="GO" id="GO:0015074">
    <property type="term" value="P:DNA integration"/>
    <property type="evidence" value="ECO:0007669"/>
    <property type="project" value="InterPro"/>
</dbReference>
<dbReference type="NCBIfam" id="NF033516">
    <property type="entry name" value="transpos_IS3"/>
    <property type="match status" value="1"/>
</dbReference>
<proteinExistence type="predicted"/>
<dbReference type="OrthoDB" id="1676087at2"/>
<dbReference type="RefSeq" id="WP_103084941.1">
    <property type="nucleotide sequence ID" value="NZ_MNLH01000005.1"/>
</dbReference>
<accession>A0A2K1SU33</accession>
<dbReference type="Pfam" id="PF13276">
    <property type="entry name" value="HTH_21"/>
    <property type="match status" value="1"/>
</dbReference>
<dbReference type="InterPro" id="IPR050900">
    <property type="entry name" value="Transposase_IS3/IS150/IS904"/>
</dbReference>
<dbReference type="InterPro" id="IPR001584">
    <property type="entry name" value="Integrase_cat-core"/>
</dbReference>
<dbReference type="InterPro" id="IPR036397">
    <property type="entry name" value="RNaseH_sf"/>
</dbReference>
<evidence type="ECO:0000259" key="2">
    <source>
        <dbReference type="PROSITE" id="PS50994"/>
    </source>
</evidence>
<comment type="caution">
    <text evidence="3">The sequence shown here is derived from an EMBL/GenBank/DDBJ whole genome shotgun (WGS) entry which is preliminary data.</text>
</comment>
<dbReference type="PANTHER" id="PTHR46889:SF4">
    <property type="entry name" value="TRANSPOSASE INSO FOR INSERTION SEQUENCE ELEMENT IS911B-RELATED"/>
    <property type="match status" value="1"/>
</dbReference>
<evidence type="ECO:0000256" key="1">
    <source>
        <dbReference type="ARBA" id="ARBA00002286"/>
    </source>
</evidence>
<dbReference type="Gene3D" id="3.30.420.10">
    <property type="entry name" value="Ribonuclease H-like superfamily/Ribonuclease H"/>
    <property type="match status" value="1"/>
</dbReference>
<protein>
    <recommendedName>
        <fullName evidence="2">Integrase catalytic domain-containing protein</fullName>
    </recommendedName>
</protein>
<dbReference type="InterPro" id="IPR012337">
    <property type="entry name" value="RNaseH-like_sf"/>
</dbReference>
<dbReference type="Proteomes" id="UP000236146">
    <property type="component" value="Unassembled WGS sequence"/>
</dbReference>
<dbReference type="PROSITE" id="PS50994">
    <property type="entry name" value="INTEGRASE"/>
    <property type="match status" value="1"/>
</dbReference>